<dbReference type="GeneTree" id="ENSGT00660000097484"/>
<dbReference type="InParanoid" id="H3A3R9"/>
<keyword evidence="1" id="KW-0175">Coiled coil</keyword>
<reference evidence="3" key="1">
    <citation type="submission" date="2011-08" db="EMBL/GenBank/DDBJ databases">
        <title>The draft genome of Latimeria chalumnae.</title>
        <authorList>
            <person name="Di Palma F."/>
            <person name="Alfoldi J."/>
            <person name="Johnson J."/>
            <person name="Berlin A."/>
            <person name="Gnerre S."/>
            <person name="Jaffe D."/>
            <person name="MacCallum I."/>
            <person name="Young S."/>
            <person name="Walker B.J."/>
            <person name="Lander E."/>
            <person name="Lindblad-Toh K."/>
        </authorList>
    </citation>
    <scope>NUCLEOTIDE SEQUENCE [LARGE SCALE GENOMIC DNA]</scope>
    <source>
        <strain evidence="3">Wild caught</strain>
    </source>
</reference>
<accession>H3A3R9</accession>
<feature type="coiled-coil region" evidence="1">
    <location>
        <begin position="38"/>
        <end position="96"/>
    </location>
</feature>
<dbReference type="AlphaFoldDB" id="H3A3R9"/>
<evidence type="ECO:0000313" key="3">
    <source>
        <dbReference type="Proteomes" id="UP000008672"/>
    </source>
</evidence>
<name>H3A3R9_LATCH</name>
<dbReference type="Proteomes" id="UP000008672">
    <property type="component" value="Unassembled WGS sequence"/>
</dbReference>
<organism evidence="2 3">
    <name type="scientific">Latimeria chalumnae</name>
    <name type="common">Coelacanth</name>
    <dbReference type="NCBI Taxonomy" id="7897"/>
    <lineage>
        <taxon>Eukaryota</taxon>
        <taxon>Metazoa</taxon>
        <taxon>Chordata</taxon>
        <taxon>Craniata</taxon>
        <taxon>Vertebrata</taxon>
        <taxon>Euteleostomi</taxon>
        <taxon>Coelacanthiformes</taxon>
        <taxon>Coelacanthidae</taxon>
        <taxon>Latimeria</taxon>
    </lineage>
</organism>
<dbReference type="Ensembl" id="ENSLACT00000004328.1">
    <property type="protein sequence ID" value="ENSLACP00000004290.1"/>
    <property type="gene ID" value="ENSLACG00000003817.1"/>
</dbReference>
<evidence type="ECO:0000256" key="1">
    <source>
        <dbReference type="SAM" id="Coils"/>
    </source>
</evidence>
<reference evidence="2" key="2">
    <citation type="submission" date="2025-08" db="UniProtKB">
        <authorList>
            <consortium name="Ensembl"/>
        </authorList>
    </citation>
    <scope>IDENTIFICATION</scope>
</reference>
<reference evidence="2" key="3">
    <citation type="submission" date="2025-09" db="UniProtKB">
        <authorList>
            <consortium name="Ensembl"/>
        </authorList>
    </citation>
    <scope>IDENTIFICATION</scope>
</reference>
<keyword evidence="3" id="KW-1185">Reference proteome</keyword>
<proteinExistence type="predicted"/>
<sequence length="144" mass="16670">IKSQIDHFCLHKKFKSSLRNVRAFCGTDIASDHQILCIATMEIKLKQLMKKKAAAQRINIARLKDQVFNVEFKLQLSNMFDTLAEMENMFENVEDAWTAIKKVYIKSTELVLGHTKGKNEELLSTNIWHAISEWKKAKLNLFNA</sequence>
<protein>
    <submittedName>
        <fullName evidence="2">Uncharacterized protein</fullName>
    </submittedName>
</protein>
<evidence type="ECO:0000313" key="2">
    <source>
        <dbReference type="Ensembl" id="ENSLACP00000004290.1"/>
    </source>
</evidence>
<dbReference type="HOGENOM" id="CLU_1800888_0_0_1"/>
<dbReference type="EMBL" id="AFYH01169228">
    <property type="status" value="NOT_ANNOTATED_CDS"/>
    <property type="molecule type" value="Genomic_DNA"/>
</dbReference>
<dbReference type="STRING" id="7897.ENSLACP00000004290"/>